<evidence type="ECO:0000256" key="3">
    <source>
        <dbReference type="ARBA" id="ARBA00018846"/>
    </source>
</evidence>
<keyword evidence="4" id="KW-0678">Repressor</keyword>
<feature type="compositionally biased region" description="Pro residues" evidence="12">
    <location>
        <begin position="270"/>
        <end position="280"/>
    </location>
</feature>
<dbReference type="PANTHER" id="PTHR13044">
    <property type="entry name" value="ACTIVATING TRANSCRIPTION FACTOR ATF 4/5"/>
    <property type="match status" value="1"/>
</dbReference>
<reference evidence="14" key="1">
    <citation type="submission" date="2025-08" db="UniProtKB">
        <authorList>
            <consortium name="Ensembl"/>
        </authorList>
    </citation>
    <scope>IDENTIFICATION</scope>
</reference>
<evidence type="ECO:0000259" key="13">
    <source>
        <dbReference type="PROSITE" id="PS50217"/>
    </source>
</evidence>
<keyword evidence="7" id="KW-0238">DNA-binding</keyword>
<dbReference type="PANTHER" id="PTHR13044:SF2">
    <property type="entry name" value="CYCLIC AMP-DEPENDENT TRANSCRIPTION FACTOR ATF-4"/>
    <property type="match status" value="1"/>
</dbReference>
<dbReference type="GO" id="GO:0048511">
    <property type="term" value="P:rhythmic process"/>
    <property type="evidence" value="ECO:0007669"/>
    <property type="project" value="UniProtKB-KW"/>
</dbReference>
<organism evidence="14 15">
    <name type="scientific">Neogobius melanostomus</name>
    <name type="common">round goby</name>
    <dbReference type="NCBI Taxonomy" id="47308"/>
    <lineage>
        <taxon>Eukaryota</taxon>
        <taxon>Metazoa</taxon>
        <taxon>Chordata</taxon>
        <taxon>Craniata</taxon>
        <taxon>Vertebrata</taxon>
        <taxon>Euteleostomi</taxon>
        <taxon>Actinopterygii</taxon>
        <taxon>Neopterygii</taxon>
        <taxon>Teleostei</taxon>
        <taxon>Neoteleostei</taxon>
        <taxon>Acanthomorphata</taxon>
        <taxon>Gobiaria</taxon>
        <taxon>Gobiiformes</taxon>
        <taxon>Gobioidei</taxon>
        <taxon>Gobiidae</taxon>
        <taxon>Benthophilinae</taxon>
        <taxon>Neogobiini</taxon>
        <taxon>Neogobius</taxon>
    </lineage>
</organism>
<feature type="compositionally biased region" description="Low complexity" evidence="12">
    <location>
        <begin position="47"/>
        <end position="62"/>
    </location>
</feature>
<evidence type="ECO:0000313" key="15">
    <source>
        <dbReference type="Proteomes" id="UP000694523"/>
    </source>
</evidence>
<keyword evidence="15" id="KW-1185">Reference proteome</keyword>
<dbReference type="SMART" id="SM00338">
    <property type="entry name" value="BRLZ"/>
    <property type="match status" value="1"/>
</dbReference>
<evidence type="ECO:0000313" key="14">
    <source>
        <dbReference type="Ensembl" id="ENSNMLP00000002818.1"/>
    </source>
</evidence>
<feature type="domain" description="BZIP" evidence="13">
    <location>
        <begin position="303"/>
        <end position="366"/>
    </location>
</feature>
<dbReference type="GO" id="GO:0001228">
    <property type="term" value="F:DNA-binding transcription activator activity, RNA polymerase II-specific"/>
    <property type="evidence" value="ECO:0007669"/>
    <property type="project" value="TreeGrafter"/>
</dbReference>
<evidence type="ECO:0000256" key="6">
    <source>
        <dbReference type="ARBA" id="ARBA00023108"/>
    </source>
</evidence>
<keyword evidence="8" id="KW-0010">Activator</keyword>
<dbReference type="Gene3D" id="1.20.5.170">
    <property type="match status" value="1"/>
</dbReference>
<sequence length="377" mass="41515">MSLYSQFGLEDMEALLWGPSSPMADPMGSIFVHLDKEQRGENSFEGSASPASPLNSSLSSSSSPPPFYSPPHSSPANLLGDKPRSDLLSIPWLDHPDLISLYVFAENAFEDLDWMAERVDLSEFDLDSLIGSCSPSEDSPSSPEDLLASLDCSMEFDPYPVTTFSSPLHTSFVPSTPPCVPEPQEELEIKSEPASPEPSSPAYTLELGSEVDVSESEVEVTEVKPVVAAVIPQIPRFVVSLSPTRIVLVLAPKEELGIDTTIATTEVSEPAPPTRSPRSRPYPEPKYKAGQSSPREGPTKGTERQKAQKMEQNKTAATRYRQKKRAEQDLLLDEYAVLERKNVELTEKAESMAREIKYLKELMEEVRLARIKKGLSS</sequence>
<feature type="compositionally biased region" description="Basic and acidic residues" evidence="12">
    <location>
        <begin position="297"/>
        <end position="312"/>
    </location>
</feature>
<reference evidence="14" key="2">
    <citation type="submission" date="2025-09" db="UniProtKB">
        <authorList>
            <consortium name="Ensembl"/>
        </authorList>
    </citation>
    <scope>IDENTIFICATION</scope>
</reference>
<dbReference type="Ensembl" id="ENSNMLT00000003245.1">
    <property type="protein sequence ID" value="ENSNMLP00000002818.1"/>
    <property type="gene ID" value="ENSNMLG00000002038.1"/>
</dbReference>
<feature type="region of interest" description="Disordered" evidence="12">
    <location>
        <begin position="261"/>
        <end position="322"/>
    </location>
</feature>
<keyword evidence="6" id="KW-0090">Biological rhythms</keyword>
<evidence type="ECO:0000256" key="7">
    <source>
        <dbReference type="ARBA" id="ARBA00023125"/>
    </source>
</evidence>
<dbReference type="SUPFAM" id="SSF57959">
    <property type="entry name" value="Leucine zipper domain"/>
    <property type="match status" value="1"/>
</dbReference>
<feature type="region of interest" description="Disordered" evidence="12">
    <location>
        <begin position="174"/>
        <end position="203"/>
    </location>
</feature>
<feature type="region of interest" description="Disordered" evidence="12">
    <location>
        <begin position="39"/>
        <end position="80"/>
    </location>
</feature>
<evidence type="ECO:0000256" key="11">
    <source>
        <dbReference type="ARBA" id="ARBA00032136"/>
    </source>
</evidence>
<comment type="subcellular location">
    <subcellularLocation>
        <location evidence="1">Nucleus</location>
    </subcellularLocation>
</comment>
<feature type="compositionally biased region" description="Pro residues" evidence="12">
    <location>
        <begin position="63"/>
        <end position="73"/>
    </location>
</feature>
<comment type="similarity">
    <text evidence="2">Belongs to the bZIP family.</text>
</comment>
<dbReference type="InterPro" id="IPR004827">
    <property type="entry name" value="bZIP"/>
</dbReference>
<evidence type="ECO:0000256" key="2">
    <source>
        <dbReference type="ARBA" id="ARBA00007163"/>
    </source>
</evidence>
<dbReference type="CDD" id="cd14692">
    <property type="entry name" value="bZIP_ATF4"/>
    <property type="match status" value="1"/>
</dbReference>
<evidence type="ECO:0000256" key="1">
    <source>
        <dbReference type="ARBA" id="ARBA00004123"/>
    </source>
</evidence>
<evidence type="ECO:0000256" key="5">
    <source>
        <dbReference type="ARBA" id="ARBA00023015"/>
    </source>
</evidence>
<dbReference type="GO" id="GO:0000977">
    <property type="term" value="F:RNA polymerase II transcription regulatory region sequence-specific DNA binding"/>
    <property type="evidence" value="ECO:0007669"/>
    <property type="project" value="TreeGrafter"/>
</dbReference>
<dbReference type="GO" id="GO:0042981">
    <property type="term" value="P:regulation of apoptotic process"/>
    <property type="evidence" value="ECO:0007669"/>
    <property type="project" value="UniProtKB-ARBA"/>
</dbReference>
<dbReference type="FunFam" id="1.20.5.170:FF:000021">
    <property type="entry name" value="Cyclic AMP-dependent transcription factor ATF-4"/>
    <property type="match status" value="1"/>
</dbReference>
<dbReference type="PROSITE" id="PS00036">
    <property type="entry name" value="BZIP_BASIC"/>
    <property type="match status" value="1"/>
</dbReference>
<evidence type="ECO:0000256" key="8">
    <source>
        <dbReference type="ARBA" id="ARBA00023159"/>
    </source>
</evidence>
<dbReference type="GO" id="GO:1990590">
    <property type="term" value="C:ATF1-ATF4 transcription factor complex"/>
    <property type="evidence" value="ECO:0007669"/>
    <property type="project" value="TreeGrafter"/>
</dbReference>
<keyword evidence="5" id="KW-0805">Transcription regulation</keyword>
<keyword evidence="9" id="KW-0804">Transcription</keyword>
<evidence type="ECO:0000256" key="9">
    <source>
        <dbReference type="ARBA" id="ARBA00023163"/>
    </source>
</evidence>
<accession>A0A8C6SB77</accession>
<dbReference type="PROSITE" id="PS50217">
    <property type="entry name" value="BZIP"/>
    <property type="match status" value="1"/>
</dbReference>
<dbReference type="GO" id="GO:1990589">
    <property type="term" value="C:ATF4-CREB1 transcription factor complex"/>
    <property type="evidence" value="ECO:0007669"/>
    <property type="project" value="TreeGrafter"/>
</dbReference>
<dbReference type="AlphaFoldDB" id="A0A8C6SB77"/>
<protein>
    <recommendedName>
        <fullName evidence="3">Cyclic AMP-dependent transcription factor ATF-4</fullName>
    </recommendedName>
    <alternativeName>
        <fullName evidence="11">Activating transcription factor 4</fullName>
    </alternativeName>
</protein>
<dbReference type="Pfam" id="PF00170">
    <property type="entry name" value="bZIP_1"/>
    <property type="match status" value="1"/>
</dbReference>
<evidence type="ECO:0000256" key="12">
    <source>
        <dbReference type="SAM" id="MobiDB-lite"/>
    </source>
</evidence>
<evidence type="ECO:0000256" key="10">
    <source>
        <dbReference type="ARBA" id="ARBA00023242"/>
    </source>
</evidence>
<keyword evidence="10" id="KW-0539">Nucleus</keyword>
<proteinExistence type="inferred from homology"/>
<name>A0A8C6SB77_9GOBI</name>
<dbReference type="InterPro" id="IPR046347">
    <property type="entry name" value="bZIP_sf"/>
</dbReference>
<dbReference type="Proteomes" id="UP000694523">
    <property type="component" value="Unplaced"/>
</dbReference>
<evidence type="ECO:0000256" key="4">
    <source>
        <dbReference type="ARBA" id="ARBA00022491"/>
    </source>
</evidence>